<dbReference type="SUPFAM" id="SSF52374">
    <property type="entry name" value="Nucleotidylyl transferase"/>
    <property type="match status" value="1"/>
</dbReference>
<dbReference type="InterPro" id="IPR024109">
    <property type="entry name" value="Trp-tRNA-ligase_bac-type"/>
</dbReference>
<dbReference type="EMBL" id="LBYB01000003">
    <property type="protein sequence ID" value="KKR42264.1"/>
    <property type="molecule type" value="Genomic_DNA"/>
</dbReference>
<dbReference type="PANTHER" id="PTHR43766:SF1">
    <property type="entry name" value="TRYPTOPHAN--TRNA LIGASE, MITOCHONDRIAL"/>
    <property type="match status" value="1"/>
</dbReference>
<evidence type="ECO:0000256" key="9">
    <source>
        <dbReference type="RuleBase" id="RU363036"/>
    </source>
</evidence>
<dbReference type="PANTHER" id="PTHR43766">
    <property type="entry name" value="TRYPTOPHAN--TRNA LIGASE, MITOCHONDRIAL"/>
    <property type="match status" value="1"/>
</dbReference>
<evidence type="ECO:0000313" key="10">
    <source>
        <dbReference type="EMBL" id="KKR42264.1"/>
    </source>
</evidence>
<comment type="caution">
    <text evidence="10">The sequence shown here is derived from an EMBL/GenBank/DDBJ whole genome shotgun (WGS) entry which is preliminary data.</text>
</comment>
<dbReference type="PATRIC" id="fig|1618431.3.peg.515"/>
<dbReference type="Proteomes" id="UP000034881">
    <property type="component" value="Unassembled WGS sequence"/>
</dbReference>
<comment type="function">
    <text evidence="8">Catalyzes the attachment of tryptophan to tRNA(Trp).</text>
</comment>
<dbReference type="Pfam" id="PF00579">
    <property type="entry name" value="tRNA-synt_1b"/>
    <property type="match status" value="1"/>
</dbReference>
<keyword evidence="6 8" id="KW-0030">Aminoacyl-tRNA synthetase</keyword>
<dbReference type="GO" id="GO:0005829">
    <property type="term" value="C:cytosol"/>
    <property type="evidence" value="ECO:0007669"/>
    <property type="project" value="TreeGrafter"/>
</dbReference>
<comment type="caution">
    <text evidence="8">Lacks conserved residue(s) required for the propagation of feature annotation.</text>
</comment>
<dbReference type="InterPro" id="IPR050203">
    <property type="entry name" value="Trp-tRNA_synthetase"/>
</dbReference>
<dbReference type="InterPro" id="IPR014729">
    <property type="entry name" value="Rossmann-like_a/b/a_fold"/>
</dbReference>
<comment type="catalytic activity">
    <reaction evidence="7 8">
        <text>tRNA(Trp) + L-tryptophan + ATP = L-tryptophyl-tRNA(Trp) + AMP + diphosphate + H(+)</text>
        <dbReference type="Rhea" id="RHEA:24080"/>
        <dbReference type="Rhea" id="RHEA-COMP:9671"/>
        <dbReference type="Rhea" id="RHEA-COMP:9705"/>
        <dbReference type="ChEBI" id="CHEBI:15378"/>
        <dbReference type="ChEBI" id="CHEBI:30616"/>
        <dbReference type="ChEBI" id="CHEBI:33019"/>
        <dbReference type="ChEBI" id="CHEBI:57912"/>
        <dbReference type="ChEBI" id="CHEBI:78442"/>
        <dbReference type="ChEBI" id="CHEBI:78535"/>
        <dbReference type="ChEBI" id="CHEBI:456215"/>
        <dbReference type="EC" id="6.1.1.2"/>
    </reaction>
</comment>
<dbReference type="AlphaFoldDB" id="A0A0G0QPC2"/>
<feature type="binding site" evidence="8">
    <location>
        <begin position="18"/>
        <end position="19"/>
    </location>
    <ligand>
        <name>ATP</name>
        <dbReference type="ChEBI" id="CHEBI:30616"/>
    </ligand>
</feature>
<evidence type="ECO:0000256" key="3">
    <source>
        <dbReference type="ARBA" id="ARBA00022741"/>
    </source>
</evidence>
<evidence type="ECO:0000313" key="11">
    <source>
        <dbReference type="Proteomes" id="UP000034881"/>
    </source>
</evidence>
<keyword evidence="8" id="KW-0963">Cytoplasm</keyword>
<dbReference type="PRINTS" id="PR01039">
    <property type="entry name" value="TRNASYNTHTRP"/>
</dbReference>
<dbReference type="GO" id="GO:0006436">
    <property type="term" value="P:tryptophanyl-tRNA aminoacylation"/>
    <property type="evidence" value="ECO:0007669"/>
    <property type="project" value="UniProtKB-UniRule"/>
</dbReference>
<name>A0A0G0QPC2_9BACT</name>
<dbReference type="EC" id="6.1.1.2" evidence="8"/>
<evidence type="ECO:0000256" key="8">
    <source>
        <dbReference type="HAMAP-Rule" id="MF_00140"/>
    </source>
</evidence>
<comment type="subunit">
    <text evidence="8">Homodimer.</text>
</comment>
<dbReference type="GO" id="GO:0005524">
    <property type="term" value="F:ATP binding"/>
    <property type="evidence" value="ECO:0007669"/>
    <property type="project" value="UniProtKB-UniRule"/>
</dbReference>
<feature type="binding site" evidence="8">
    <location>
        <begin position="146"/>
        <end position="148"/>
    </location>
    <ligand>
        <name>ATP</name>
        <dbReference type="ChEBI" id="CHEBI:30616"/>
    </ligand>
</feature>
<gene>
    <name evidence="8" type="primary">trpS</name>
    <name evidence="10" type="ORF">UT77_C0003G0059</name>
</gene>
<keyword evidence="2 8" id="KW-0436">Ligase</keyword>
<evidence type="ECO:0000256" key="4">
    <source>
        <dbReference type="ARBA" id="ARBA00022840"/>
    </source>
</evidence>
<feature type="binding site" evidence="8">
    <location>
        <begin position="192"/>
        <end position="196"/>
    </location>
    <ligand>
        <name>ATP</name>
        <dbReference type="ChEBI" id="CHEBI:30616"/>
    </ligand>
</feature>
<dbReference type="CDD" id="cd00806">
    <property type="entry name" value="TrpRS_core"/>
    <property type="match status" value="1"/>
</dbReference>
<dbReference type="FunFam" id="1.10.240.10:FF:000005">
    <property type="entry name" value="Tryptophan--tRNA ligase"/>
    <property type="match status" value="1"/>
</dbReference>
<feature type="binding site" evidence="8">
    <location>
        <position position="134"/>
    </location>
    <ligand>
        <name>L-tryptophan</name>
        <dbReference type="ChEBI" id="CHEBI:57912"/>
    </ligand>
</feature>
<dbReference type="Gene3D" id="1.10.240.10">
    <property type="entry name" value="Tyrosyl-Transfer RNA Synthetase"/>
    <property type="match status" value="1"/>
</dbReference>
<dbReference type="PROSITE" id="PS00178">
    <property type="entry name" value="AA_TRNA_LIGASE_I"/>
    <property type="match status" value="1"/>
</dbReference>
<comment type="subcellular location">
    <subcellularLocation>
        <location evidence="8">Cytoplasm</location>
    </subcellularLocation>
</comment>
<organism evidence="10 11">
    <name type="scientific">Candidatus Daviesbacteria bacterium GW2011_GWC2_40_12</name>
    <dbReference type="NCBI Taxonomy" id="1618431"/>
    <lineage>
        <taxon>Bacteria</taxon>
        <taxon>Candidatus Daviesiibacteriota</taxon>
    </lineage>
</organism>
<comment type="similarity">
    <text evidence="1 8 9">Belongs to the class-I aminoacyl-tRNA synthetase family.</text>
</comment>
<evidence type="ECO:0000256" key="5">
    <source>
        <dbReference type="ARBA" id="ARBA00022917"/>
    </source>
</evidence>
<evidence type="ECO:0000256" key="1">
    <source>
        <dbReference type="ARBA" id="ARBA00005594"/>
    </source>
</evidence>
<feature type="binding site" evidence="8">
    <location>
        <position position="184"/>
    </location>
    <ligand>
        <name>ATP</name>
        <dbReference type="ChEBI" id="CHEBI:30616"/>
    </ligand>
</feature>
<keyword evidence="4 8" id="KW-0067">ATP-binding</keyword>
<dbReference type="HAMAP" id="MF_00140_B">
    <property type="entry name" value="Trp_tRNA_synth_B"/>
    <property type="match status" value="1"/>
</dbReference>
<dbReference type="InterPro" id="IPR001412">
    <property type="entry name" value="aa-tRNA-synth_I_CS"/>
</dbReference>
<keyword evidence="5 8" id="KW-0648">Protein biosynthesis</keyword>
<dbReference type="GO" id="GO:0004830">
    <property type="term" value="F:tryptophan-tRNA ligase activity"/>
    <property type="evidence" value="ECO:0007669"/>
    <property type="project" value="UniProtKB-UniRule"/>
</dbReference>
<dbReference type="NCBIfam" id="TIGR00233">
    <property type="entry name" value="trpS"/>
    <property type="match status" value="1"/>
</dbReference>
<proteinExistence type="inferred from homology"/>
<feature type="short sequence motif" description="'KMSKS' region" evidence="8">
    <location>
        <begin position="192"/>
        <end position="196"/>
    </location>
</feature>
<dbReference type="InterPro" id="IPR002305">
    <property type="entry name" value="aa-tRNA-synth_Ic"/>
</dbReference>
<evidence type="ECO:0000256" key="7">
    <source>
        <dbReference type="ARBA" id="ARBA00049929"/>
    </source>
</evidence>
<dbReference type="Gene3D" id="3.40.50.620">
    <property type="entry name" value="HUPs"/>
    <property type="match status" value="1"/>
</dbReference>
<feature type="binding site" evidence="8">
    <location>
        <begin position="9"/>
        <end position="11"/>
    </location>
    <ligand>
        <name>ATP</name>
        <dbReference type="ChEBI" id="CHEBI:30616"/>
    </ligand>
</feature>
<evidence type="ECO:0000256" key="6">
    <source>
        <dbReference type="ARBA" id="ARBA00023146"/>
    </source>
</evidence>
<reference evidence="10 11" key="1">
    <citation type="journal article" date="2015" name="Nature">
        <title>rRNA introns, odd ribosomes, and small enigmatic genomes across a large radiation of phyla.</title>
        <authorList>
            <person name="Brown C.T."/>
            <person name="Hug L.A."/>
            <person name="Thomas B.C."/>
            <person name="Sharon I."/>
            <person name="Castelle C.J."/>
            <person name="Singh A."/>
            <person name="Wilkins M.J."/>
            <person name="Williams K.H."/>
            <person name="Banfield J.F."/>
        </authorList>
    </citation>
    <scope>NUCLEOTIDE SEQUENCE [LARGE SCALE GENOMIC DNA]</scope>
</reference>
<evidence type="ECO:0000256" key="2">
    <source>
        <dbReference type="ARBA" id="ARBA00022598"/>
    </source>
</evidence>
<accession>A0A0G0QPC2</accession>
<sequence>MKRILTGDRPTSDSFHLGNYIGSLKNRVKLQDEYDTFVFIADLHALTTHFDKTEDLEKNIRGLMLGYLSVGLDPKKVTFFLQSKISEITEIAYYLSVLTSRPLIARQPALKDKLDSGAQDTVGLFYYPILMAADILSPRANLVPVGKDQKSHVEFARDIAIKFNNLFGQVFPIPEPLIGEVPTLPGIDGQAKMGKSSGNAIFLTDSQEEVEKKVMSMYTDPNRIHATDPGRVEGNPVFIYLDAFGTESDKLQVAKHKDQYAKGQVGDIEVKKYLAGILNNFLDPIRQKRAEYEGKPELVDSILKEGTRKMREEAQKTLNEVKKAMKLDYFE</sequence>
<keyword evidence="3 8" id="KW-0547">Nucleotide-binding</keyword>
<protein>
    <recommendedName>
        <fullName evidence="8">Tryptophan--tRNA ligase</fullName>
        <ecNumber evidence="8">6.1.1.2</ecNumber>
    </recommendedName>
    <alternativeName>
        <fullName evidence="8">Tryptophanyl-tRNA synthetase</fullName>
        <shortName evidence="8">TrpRS</shortName>
    </alternativeName>
</protein>
<dbReference type="InterPro" id="IPR002306">
    <property type="entry name" value="Trp-tRNA-ligase"/>
</dbReference>